<dbReference type="Pfam" id="PF02583">
    <property type="entry name" value="Trns_repr_metal"/>
    <property type="match status" value="1"/>
</dbReference>
<dbReference type="GO" id="GO:0006355">
    <property type="term" value="P:regulation of DNA-templated transcription"/>
    <property type="evidence" value="ECO:0007669"/>
    <property type="project" value="InterPro"/>
</dbReference>
<dbReference type="CDD" id="cd10148">
    <property type="entry name" value="CsoR-like_DUF156"/>
    <property type="match status" value="1"/>
</dbReference>
<protein>
    <submittedName>
        <fullName evidence="3">Unannotated protein</fullName>
    </submittedName>
</protein>
<dbReference type="EMBL" id="CAEZSF010000095">
    <property type="protein sequence ID" value="CAB4541608.1"/>
    <property type="molecule type" value="Genomic_DNA"/>
</dbReference>
<dbReference type="Gene3D" id="1.20.58.1000">
    <property type="entry name" value="Metal-sensitive repressor, helix protomer"/>
    <property type="match status" value="1"/>
</dbReference>
<proteinExistence type="predicted"/>
<dbReference type="InterPro" id="IPR003735">
    <property type="entry name" value="Metal_Tscrpt_repr"/>
</dbReference>
<gene>
    <name evidence="2" type="ORF">UFOPK1358_01054</name>
    <name evidence="3" type="ORF">UFOPK2766_01548</name>
    <name evidence="4" type="ORF">UFOPK3519_01395</name>
</gene>
<dbReference type="InterPro" id="IPR038390">
    <property type="entry name" value="Metal_Tscrpt_repr_sf"/>
</dbReference>
<name>A0A6J6TRL6_9ZZZZ</name>
<feature type="region of interest" description="Disordered" evidence="1">
    <location>
        <begin position="1"/>
        <end position="21"/>
    </location>
</feature>
<dbReference type="GO" id="GO:0046872">
    <property type="term" value="F:metal ion binding"/>
    <property type="evidence" value="ECO:0007669"/>
    <property type="project" value="InterPro"/>
</dbReference>
<organism evidence="3">
    <name type="scientific">freshwater metagenome</name>
    <dbReference type="NCBI Taxonomy" id="449393"/>
    <lineage>
        <taxon>unclassified sequences</taxon>
        <taxon>metagenomes</taxon>
        <taxon>ecological metagenomes</taxon>
    </lineage>
</organism>
<reference evidence="3" key="1">
    <citation type="submission" date="2020-05" db="EMBL/GenBank/DDBJ databases">
        <authorList>
            <person name="Chiriac C."/>
            <person name="Salcher M."/>
            <person name="Ghai R."/>
            <person name="Kavagutti S V."/>
        </authorList>
    </citation>
    <scope>NUCLEOTIDE SEQUENCE</scope>
</reference>
<sequence length="107" mass="11657">MSKDAKEDSPANPASLDGMELAEETMADLQRRLRRVEGQVRGVQQMLSEGRDCRDVVTQIAAANKALEQVGFVMVAAGLTWCLEDPERSTAAGYAVADVQKMFLKLA</sequence>
<dbReference type="PANTHER" id="PTHR33677">
    <property type="entry name" value="TRANSCRIPTIONAL REPRESSOR FRMR-RELATED"/>
    <property type="match status" value="1"/>
</dbReference>
<accession>A0A6J6TRL6</accession>
<evidence type="ECO:0000313" key="2">
    <source>
        <dbReference type="EMBL" id="CAB4541608.1"/>
    </source>
</evidence>
<dbReference type="EMBL" id="CAFBMG010000129">
    <property type="protein sequence ID" value="CAB4910696.1"/>
    <property type="molecule type" value="Genomic_DNA"/>
</dbReference>
<dbReference type="AlphaFoldDB" id="A0A6J6TRL6"/>
<evidence type="ECO:0000313" key="4">
    <source>
        <dbReference type="EMBL" id="CAB4910696.1"/>
    </source>
</evidence>
<dbReference type="EMBL" id="CAEZYU010000075">
    <property type="protein sequence ID" value="CAB4749203.1"/>
    <property type="molecule type" value="Genomic_DNA"/>
</dbReference>
<dbReference type="GO" id="GO:0003677">
    <property type="term" value="F:DNA binding"/>
    <property type="evidence" value="ECO:0007669"/>
    <property type="project" value="InterPro"/>
</dbReference>
<dbReference type="PANTHER" id="PTHR33677:SF5">
    <property type="entry name" value="TRANSCRIPTIONAL REPRESSOR FRMR"/>
    <property type="match status" value="1"/>
</dbReference>
<evidence type="ECO:0000313" key="3">
    <source>
        <dbReference type="EMBL" id="CAB4749203.1"/>
    </source>
</evidence>
<evidence type="ECO:0000256" key="1">
    <source>
        <dbReference type="SAM" id="MobiDB-lite"/>
    </source>
</evidence>